<dbReference type="InterPro" id="IPR003711">
    <property type="entry name" value="CarD-like/TRCF_RID"/>
</dbReference>
<dbReference type="SMART" id="SM01058">
    <property type="entry name" value="CarD_TRCF"/>
    <property type="match status" value="1"/>
</dbReference>
<dbReference type="EMBL" id="VWRR01000012">
    <property type="protein sequence ID" value="KAF6001916.1"/>
    <property type="molecule type" value="Genomic_DNA"/>
</dbReference>
<dbReference type="AlphaFoldDB" id="A0A7J7IFM8"/>
<organism evidence="2 3">
    <name type="scientific">Cyanidiococcus yangmingshanensis</name>
    <dbReference type="NCBI Taxonomy" id="2690220"/>
    <lineage>
        <taxon>Eukaryota</taxon>
        <taxon>Rhodophyta</taxon>
        <taxon>Bangiophyceae</taxon>
        <taxon>Cyanidiales</taxon>
        <taxon>Cyanidiaceae</taxon>
        <taxon>Cyanidiococcus</taxon>
    </lineage>
</organism>
<dbReference type="Gene3D" id="2.40.10.170">
    <property type="match status" value="1"/>
</dbReference>
<gene>
    <name evidence="2" type="ORF">F1559_001404</name>
</gene>
<dbReference type="Pfam" id="PF02559">
    <property type="entry name" value="CarD_TRCF_RID"/>
    <property type="match status" value="1"/>
</dbReference>
<keyword evidence="3" id="KW-1185">Reference proteome</keyword>
<evidence type="ECO:0000313" key="3">
    <source>
        <dbReference type="Proteomes" id="UP000530660"/>
    </source>
</evidence>
<reference evidence="2 3" key="1">
    <citation type="journal article" date="2020" name="J. Phycol.">
        <title>Comparative genome analysis reveals Cyanidiococcus gen. nov., a new extremophilic red algal genus sister to Cyanidioschyzon (Cyanidioschyzonaceae, Rhodophyta).</title>
        <authorList>
            <person name="Liu S.-L."/>
            <person name="Chiang Y.-R."/>
            <person name="Yoon H.S."/>
            <person name="Fu H.-Y."/>
        </authorList>
    </citation>
    <scope>NUCLEOTIDE SEQUENCE [LARGE SCALE GENOMIC DNA]</scope>
    <source>
        <strain evidence="2 3">THAL066</strain>
    </source>
</reference>
<sequence>MNSPKTASFSEDPDPDVGKVRQVPLGDIFPKDYVVHRIHGVGQYLGLELLWRRILSTKGELGTNLQEYIVLKFADGILRVPVDQVDCMSRLQSGVLESGETTIAEDREIDEEASQANEVSTNVSERLRRLTRSGPRLDAIGRRT</sequence>
<comment type="caution">
    <text evidence="2">The sequence shown here is derived from an EMBL/GenBank/DDBJ whole genome shotgun (WGS) entry which is preliminary data.</text>
</comment>
<feature type="domain" description="CarD-like/TRCF RNAP-interacting" evidence="1">
    <location>
        <begin position="27"/>
        <end position="132"/>
    </location>
</feature>
<protein>
    <recommendedName>
        <fullName evidence="1">CarD-like/TRCF RNAP-interacting domain-containing protein</fullName>
    </recommendedName>
</protein>
<accession>A0A7J7IFM8</accession>
<proteinExistence type="predicted"/>
<dbReference type="SUPFAM" id="SSF141259">
    <property type="entry name" value="CarD-like"/>
    <property type="match status" value="1"/>
</dbReference>
<dbReference type="Proteomes" id="UP000530660">
    <property type="component" value="Unassembled WGS sequence"/>
</dbReference>
<dbReference type="InterPro" id="IPR036101">
    <property type="entry name" value="CarD-like/TRCF_RID_sf"/>
</dbReference>
<evidence type="ECO:0000259" key="1">
    <source>
        <dbReference type="SMART" id="SM01058"/>
    </source>
</evidence>
<evidence type="ECO:0000313" key="2">
    <source>
        <dbReference type="EMBL" id="KAF6001916.1"/>
    </source>
</evidence>
<name>A0A7J7IFM8_9RHOD</name>